<name>A0A0N1PC66_LEPSE</name>
<dbReference type="InterPro" id="IPR039865">
    <property type="entry name" value="PPP2R3C"/>
</dbReference>
<dbReference type="InterPro" id="IPR011992">
    <property type="entry name" value="EF-hand-dom_pair"/>
</dbReference>
<dbReference type="GO" id="GO:0000226">
    <property type="term" value="P:microtubule cytoskeleton organization"/>
    <property type="evidence" value="ECO:0007669"/>
    <property type="project" value="TreeGrafter"/>
</dbReference>
<dbReference type="PROSITE" id="PS50222">
    <property type="entry name" value="EF_HAND_2"/>
    <property type="match status" value="1"/>
</dbReference>
<dbReference type="AlphaFoldDB" id="A0A0N1PC66"/>
<keyword evidence="7" id="KW-1185">Reference proteome</keyword>
<evidence type="ECO:0000256" key="3">
    <source>
        <dbReference type="ARBA" id="ARBA00022837"/>
    </source>
</evidence>
<sequence>MRASSTSLIDAATRCFRAAATRAQEEHSLASSSAVEAYDRKCFEEETVRISREVGERRMHTASTFFPALYLRARDPAGDEATRLLRSTSKAFELDLRFKEIEKLDEMHAKLWTLLNAGDRRSVTLEEYEQLLNDFNKWASEQYGAQLPPPPATVWEVSSSEEGEEDVEEDAMKGEEAPVEPPPILRGLAATSSLYNSSLTSPQASASPDRIMSAVKKPPVQMTTSSFGGAGNRGGKRSGAQSQAWSVVAQHIQRFREQRQQQELQQQQRRYSESMTSAMTLSQRSNVQFEEALHLTEDQPALGGILYLCSVPPPRPNMQLILSCPRNADKAVDIAVIYQTFAKQVSLVKCEAELIMWDSNNDGRLSEDEVENYVKDLTPRIAALSSMSKDLLPFYCCTVSRRLFWDLDPGNRGVLRIHSLLQSSVMKEWVSLQLMSEDDPQNWFGAAVTQQLYNKFVMLDARNRGTLNVENLRSYKKGLPTVTDDGLPLDTSPLCALFIDRYFETNTLMTRSEMDYRKFVDFVIAVELLPQCSRPHFFWSILDLEGTGVVTPMIVNQFFRETHAKLVAAGLDVPSRETVVQEVFDLIEKAEPLRITREEFVRSPQAGLFVGLLIDCLSFWTYENREQR</sequence>
<feature type="region of interest" description="Disordered" evidence="4">
    <location>
        <begin position="148"/>
        <end position="182"/>
    </location>
</feature>
<evidence type="ECO:0000259" key="5">
    <source>
        <dbReference type="PROSITE" id="PS50222"/>
    </source>
</evidence>
<feature type="domain" description="EF-hand" evidence="5">
    <location>
        <begin position="345"/>
        <end position="380"/>
    </location>
</feature>
<evidence type="ECO:0000256" key="4">
    <source>
        <dbReference type="SAM" id="MobiDB-lite"/>
    </source>
</evidence>
<protein>
    <recommendedName>
        <fullName evidence="5">EF-hand domain-containing protein</fullName>
    </recommendedName>
</protein>
<dbReference type="GO" id="GO:0030865">
    <property type="term" value="P:cortical cytoskeleton organization"/>
    <property type="evidence" value="ECO:0007669"/>
    <property type="project" value="TreeGrafter"/>
</dbReference>
<comment type="subcellular location">
    <subcellularLocation>
        <location evidence="1">Cytoplasm</location>
    </subcellularLocation>
</comment>
<dbReference type="PANTHER" id="PTHR12085">
    <property type="entry name" value="SERINE/THREONINE-PROTEIN PHOSPHATASE 2A REGULATORY SUBUNIT B'' SUBUNIT GAMMA"/>
    <property type="match status" value="1"/>
</dbReference>
<evidence type="ECO:0000313" key="7">
    <source>
        <dbReference type="Proteomes" id="UP000038009"/>
    </source>
</evidence>
<dbReference type="Proteomes" id="UP000038009">
    <property type="component" value="Unassembled WGS sequence"/>
</dbReference>
<dbReference type="GO" id="GO:0005509">
    <property type="term" value="F:calcium ion binding"/>
    <property type="evidence" value="ECO:0007669"/>
    <property type="project" value="InterPro"/>
</dbReference>
<accession>A0A0N1PC66</accession>
<dbReference type="GO" id="GO:0005819">
    <property type="term" value="C:spindle"/>
    <property type="evidence" value="ECO:0007669"/>
    <property type="project" value="TreeGrafter"/>
</dbReference>
<organism evidence="6 7">
    <name type="scientific">Leptomonas seymouri</name>
    <dbReference type="NCBI Taxonomy" id="5684"/>
    <lineage>
        <taxon>Eukaryota</taxon>
        <taxon>Discoba</taxon>
        <taxon>Euglenozoa</taxon>
        <taxon>Kinetoplastea</taxon>
        <taxon>Metakinetoplastina</taxon>
        <taxon>Trypanosomatida</taxon>
        <taxon>Trypanosomatidae</taxon>
        <taxon>Leishmaniinae</taxon>
        <taxon>Leptomonas</taxon>
    </lineage>
</organism>
<evidence type="ECO:0000256" key="2">
    <source>
        <dbReference type="ARBA" id="ARBA00022490"/>
    </source>
</evidence>
<dbReference type="PANTHER" id="PTHR12085:SF3">
    <property type="entry name" value="SERINE_THREONINE-PROTEIN PHOSPHATASE 2A REGULATORY SUBUNIT B'' SUBUNIT GAMMA"/>
    <property type="match status" value="1"/>
</dbReference>
<dbReference type="EMBL" id="LJSK01000410">
    <property type="protein sequence ID" value="KPI83233.1"/>
    <property type="molecule type" value="Genomic_DNA"/>
</dbReference>
<reference evidence="6 7" key="1">
    <citation type="journal article" date="2015" name="PLoS Pathog.">
        <title>Leptomonas seymouri: Adaptations to the Dixenous Life Cycle Analyzed by Genome Sequencing, Transcriptome Profiling and Co-infection with Leishmania donovani.</title>
        <authorList>
            <person name="Kraeva N."/>
            <person name="Butenko A."/>
            <person name="Hlavacova J."/>
            <person name="Kostygov A."/>
            <person name="Myskova J."/>
            <person name="Grybchuk D."/>
            <person name="Lestinova T."/>
            <person name="Votypka J."/>
            <person name="Volf P."/>
            <person name="Opperdoes F."/>
            <person name="Flegontov P."/>
            <person name="Lukes J."/>
            <person name="Yurchenko V."/>
        </authorList>
    </citation>
    <scope>NUCLEOTIDE SEQUENCE [LARGE SCALE GENOMIC DNA]</scope>
    <source>
        <strain evidence="6 7">ATCC 30220</strain>
    </source>
</reference>
<feature type="region of interest" description="Disordered" evidence="4">
    <location>
        <begin position="219"/>
        <end position="241"/>
    </location>
</feature>
<comment type="caution">
    <text evidence="6">The sequence shown here is derived from an EMBL/GenBank/DDBJ whole genome shotgun (WGS) entry which is preliminary data.</text>
</comment>
<feature type="compositionally biased region" description="Acidic residues" evidence="4">
    <location>
        <begin position="159"/>
        <end position="169"/>
    </location>
</feature>
<dbReference type="SUPFAM" id="SSF47473">
    <property type="entry name" value="EF-hand"/>
    <property type="match status" value="1"/>
</dbReference>
<dbReference type="OrthoDB" id="10265007at2759"/>
<keyword evidence="2" id="KW-0963">Cytoplasm</keyword>
<dbReference type="Gene3D" id="1.10.238.10">
    <property type="entry name" value="EF-hand"/>
    <property type="match status" value="1"/>
</dbReference>
<dbReference type="PROSITE" id="PS00018">
    <property type="entry name" value="EF_HAND_1"/>
    <property type="match status" value="1"/>
</dbReference>
<dbReference type="GO" id="GO:0035303">
    <property type="term" value="P:regulation of dephosphorylation"/>
    <property type="evidence" value="ECO:0007669"/>
    <property type="project" value="InterPro"/>
</dbReference>
<dbReference type="InterPro" id="IPR002048">
    <property type="entry name" value="EF_hand_dom"/>
</dbReference>
<dbReference type="OMA" id="IDCLSFW"/>
<evidence type="ECO:0000256" key="1">
    <source>
        <dbReference type="ARBA" id="ARBA00004496"/>
    </source>
</evidence>
<gene>
    <name evidence="6" type="ORF">ABL78_7736</name>
</gene>
<dbReference type="InterPro" id="IPR018247">
    <property type="entry name" value="EF_Hand_1_Ca_BS"/>
</dbReference>
<dbReference type="GO" id="GO:0005737">
    <property type="term" value="C:cytoplasm"/>
    <property type="evidence" value="ECO:0007669"/>
    <property type="project" value="UniProtKB-SubCell"/>
</dbReference>
<keyword evidence="3" id="KW-0106">Calcium</keyword>
<proteinExistence type="predicted"/>
<dbReference type="VEuPathDB" id="TriTrypDB:Lsey_0410_0020"/>
<evidence type="ECO:0000313" key="6">
    <source>
        <dbReference type="EMBL" id="KPI83233.1"/>
    </source>
</evidence>